<sequence length="287" mass="30932">MLGHEQYVREIALSPVGRRLASAGYDGTVRVWDLNTRRQLGNSLQAQGTRLFTSVSWSPNGRSVIGGDVGGNINLWDIPPLRNSDNVTPPVLDAGSNPLPGTSQSRANSVSSSLLDLPAGAPPSIQPKSHHPPHPDDFWDFPDSDLPTLARPQISTIPITEVPLKPSMPKATKAKTAPNVASASLPSCGNILSRIGARFRCDKNAPETLEVQPPPPKMPKYSPVAKVALGQADALYMDTSKDKKPGDDESGKEEWADVERLRVMMSPGVLRLELEVNNELISVFGII</sequence>
<gene>
    <name evidence="1" type="ORF">BJ138DRAFT_1120952</name>
</gene>
<evidence type="ECO:0000313" key="1">
    <source>
        <dbReference type="EMBL" id="KAH7902911.1"/>
    </source>
</evidence>
<dbReference type="EMBL" id="MU269404">
    <property type="protein sequence ID" value="KAH7902911.1"/>
    <property type="molecule type" value="Genomic_DNA"/>
</dbReference>
<proteinExistence type="predicted"/>
<comment type="caution">
    <text evidence="1">The sequence shown here is derived from an EMBL/GenBank/DDBJ whole genome shotgun (WGS) entry which is preliminary data.</text>
</comment>
<keyword evidence="2" id="KW-1185">Reference proteome</keyword>
<evidence type="ECO:0000313" key="2">
    <source>
        <dbReference type="Proteomes" id="UP000790377"/>
    </source>
</evidence>
<organism evidence="1 2">
    <name type="scientific">Hygrophoropsis aurantiaca</name>
    <dbReference type="NCBI Taxonomy" id="72124"/>
    <lineage>
        <taxon>Eukaryota</taxon>
        <taxon>Fungi</taxon>
        <taxon>Dikarya</taxon>
        <taxon>Basidiomycota</taxon>
        <taxon>Agaricomycotina</taxon>
        <taxon>Agaricomycetes</taxon>
        <taxon>Agaricomycetidae</taxon>
        <taxon>Boletales</taxon>
        <taxon>Coniophorineae</taxon>
        <taxon>Hygrophoropsidaceae</taxon>
        <taxon>Hygrophoropsis</taxon>
    </lineage>
</organism>
<reference evidence="1" key="1">
    <citation type="journal article" date="2021" name="New Phytol.">
        <title>Evolutionary innovations through gain and loss of genes in the ectomycorrhizal Boletales.</title>
        <authorList>
            <person name="Wu G."/>
            <person name="Miyauchi S."/>
            <person name="Morin E."/>
            <person name="Kuo A."/>
            <person name="Drula E."/>
            <person name="Varga T."/>
            <person name="Kohler A."/>
            <person name="Feng B."/>
            <person name="Cao Y."/>
            <person name="Lipzen A."/>
            <person name="Daum C."/>
            <person name="Hundley H."/>
            <person name="Pangilinan J."/>
            <person name="Johnson J."/>
            <person name="Barry K."/>
            <person name="LaButti K."/>
            <person name="Ng V."/>
            <person name="Ahrendt S."/>
            <person name="Min B."/>
            <person name="Choi I.G."/>
            <person name="Park H."/>
            <person name="Plett J.M."/>
            <person name="Magnuson J."/>
            <person name="Spatafora J.W."/>
            <person name="Nagy L.G."/>
            <person name="Henrissat B."/>
            <person name="Grigoriev I.V."/>
            <person name="Yang Z.L."/>
            <person name="Xu J."/>
            <person name="Martin F.M."/>
        </authorList>
    </citation>
    <scope>NUCLEOTIDE SEQUENCE</scope>
    <source>
        <strain evidence="1">ATCC 28755</strain>
    </source>
</reference>
<dbReference type="Proteomes" id="UP000790377">
    <property type="component" value="Unassembled WGS sequence"/>
</dbReference>
<name>A0ACB7ZPT9_9AGAM</name>
<accession>A0ACB7ZPT9</accession>
<protein>
    <submittedName>
        <fullName evidence="1">Uncharacterized protein</fullName>
    </submittedName>
</protein>